<evidence type="ECO:0000256" key="4">
    <source>
        <dbReference type="ARBA" id="ARBA00022989"/>
    </source>
</evidence>
<keyword evidence="3 6" id="KW-0812">Transmembrane</keyword>
<accession>A0A6N6N301</accession>
<dbReference type="PANTHER" id="PTHR40277:SF1">
    <property type="entry name" value="BLL5419 PROTEIN"/>
    <property type="match status" value="1"/>
</dbReference>
<keyword evidence="8" id="KW-1185">Reference proteome</keyword>
<evidence type="ECO:0000313" key="7">
    <source>
        <dbReference type="EMBL" id="KAB1442092.1"/>
    </source>
</evidence>
<feature type="transmembrane region" description="Helical" evidence="6">
    <location>
        <begin position="41"/>
        <end position="57"/>
    </location>
</feature>
<dbReference type="GO" id="GO:0005886">
    <property type="term" value="C:plasma membrane"/>
    <property type="evidence" value="ECO:0007669"/>
    <property type="project" value="UniProtKB-SubCell"/>
</dbReference>
<sequence length="315" mass="34096">MRTKRKILLLLQFLLSGGLLYWVFSGVDWNVFFHTVAGADLRYMVAAFVLMQANALLQGARLHIVLQQAGIDRGLGKTVAAYWVGLFHDIYLPANIGGDAFRVWRLGGRDDLLSVASGLLALRVQGALGILAIGCFGAATYFMPTAGGYCAAFAAVGAGVLVLRLLYSRFVAGDAEGDPPPNLSRLARIFEGMMLFARNRNVFLASYGVHILFVLSTCAIYGLMFRAFSVSVPFVDLCVGIPVIMFVSMLPVSIQGRGVTEWLACFFWAGVYGSKEQLVAGCLTIYFLLIAQGLLSGLVWLARSGSSALEIGKKR</sequence>
<dbReference type="Proteomes" id="UP000438699">
    <property type="component" value="Unassembled WGS sequence"/>
</dbReference>
<feature type="transmembrane region" description="Helical" evidence="6">
    <location>
        <begin position="146"/>
        <end position="167"/>
    </location>
</feature>
<keyword evidence="2" id="KW-1003">Cell membrane</keyword>
<dbReference type="Pfam" id="PF03706">
    <property type="entry name" value="LPG_synthase_TM"/>
    <property type="match status" value="1"/>
</dbReference>
<organism evidence="7 8">
    <name type="scientific">Pseudodesulfovibrio senegalensis</name>
    <dbReference type="NCBI Taxonomy" id="1721087"/>
    <lineage>
        <taxon>Bacteria</taxon>
        <taxon>Pseudomonadati</taxon>
        <taxon>Thermodesulfobacteriota</taxon>
        <taxon>Desulfovibrionia</taxon>
        <taxon>Desulfovibrionales</taxon>
        <taxon>Desulfovibrionaceae</taxon>
    </lineage>
</organism>
<evidence type="ECO:0000256" key="5">
    <source>
        <dbReference type="ARBA" id="ARBA00023136"/>
    </source>
</evidence>
<evidence type="ECO:0000256" key="2">
    <source>
        <dbReference type="ARBA" id="ARBA00022475"/>
    </source>
</evidence>
<dbReference type="EMBL" id="WAIE01000002">
    <property type="protein sequence ID" value="KAB1442092.1"/>
    <property type="molecule type" value="Genomic_DNA"/>
</dbReference>
<name>A0A6N6N301_9BACT</name>
<gene>
    <name evidence="7" type="ORF">F8A88_06395</name>
</gene>
<comment type="caution">
    <text evidence="7">The sequence shown here is derived from an EMBL/GenBank/DDBJ whole genome shotgun (WGS) entry which is preliminary data.</text>
</comment>
<feature type="transmembrane region" description="Helical" evidence="6">
    <location>
        <begin position="112"/>
        <end position="140"/>
    </location>
</feature>
<evidence type="ECO:0000256" key="6">
    <source>
        <dbReference type="SAM" id="Phobius"/>
    </source>
</evidence>
<proteinExistence type="predicted"/>
<evidence type="ECO:0000256" key="1">
    <source>
        <dbReference type="ARBA" id="ARBA00004651"/>
    </source>
</evidence>
<evidence type="ECO:0000313" key="8">
    <source>
        <dbReference type="Proteomes" id="UP000438699"/>
    </source>
</evidence>
<dbReference type="AlphaFoldDB" id="A0A6N6N301"/>
<reference evidence="7 8" key="1">
    <citation type="journal article" date="2017" name="Int. J. Syst. Evol. Microbiol.">
        <title>Desulfovibrio senegalensis sp. nov., a mesophilic sulfate reducer isolated from marine sediment.</title>
        <authorList>
            <person name="Thioye A."/>
            <person name="Gam Z.B.A."/>
            <person name="Mbengue M."/>
            <person name="Cayol J.L."/>
            <person name="Joseph-Bartoli M."/>
            <person name="Toure-Kane C."/>
            <person name="Labat M."/>
        </authorList>
    </citation>
    <scope>NUCLEOTIDE SEQUENCE [LARGE SCALE GENOMIC DNA]</scope>
    <source>
        <strain evidence="7 8">DSM 101509</strain>
    </source>
</reference>
<keyword evidence="5 6" id="KW-0472">Membrane</keyword>
<dbReference type="InterPro" id="IPR022791">
    <property type="entry name" value="L-PG_synthase/AglD"/>
</dbReference>
<dbReference type="RefSeq" id="WP_151150314.1">
    <property type="nucleotide sequence ID" value="NZ_WAIE01000002.1"/>
</dbReference>
<evidence type="ECO:0000256" key="3">
    <source>
        <dbReference type="ARBA" id="ARBA00022692"/>
    </source>
</evidence>
<comment type="subcellular location">
    <subcellularLocation>
        <location evidence="1">Cell membrane</location>
        <topology evidence="1">Multi-pass membrane protein</topology>
    </subcellularLocation>
</comment>
<dbReference type="PANTHER" id="PTHR40277">
    <property type="entry name" value="BLL5419 PROTEIN"/>
    <property type="match status" value="1"/>
</dbReference>
<protein>
    <submittedName>
        <fullName evidence="7">Flippase-like domain-containing protein</fullName>
    </submittedName>
</protein>
<feature type="transmembrane region" description="Helical" evidence="6">
    <location>
        <begin position="278"/>
        <end position="301"/>
    </location>
</feature>
<feature type="transmembrane region" description="Helical" evidence="6">
    <location>
        <begin position="202"/>
        <end position="224"/>
    </location>
</feature>
<dbReference type="OrthoDB" id="9788795at2"/>
<keyword evidence="4 6" id="KW-1133">Transmembrane helix</keyword>